<dbReference type="STRING" id="30732.ENSOMEP00000024799"/>
<accession>A0A3B3D5Q5</accession>
<evidence type="ECO:0000256" key="4">
    <source>
        <dbReference type="ARBA" id="ARBA00023242"/>
    </source>
</evidence>
<protein>
    <submittedName>
        <fullName evidence="6">Uncharacterized protein</fullName>
    </submittedName>
</protein>
<comment type="similarity">
    <text evidence="5">Belongs to the vestigial family.</text>
</comment>
<evidence type="ECO:0000256" key="3">
    <source>
        <dbReference type="ARBA" id="ARBA00023163"/>
    </source>
</evidence>
<evidence type="ECO:0000256" key="5">
    <source>
        <dbReference type="ARBA" id="ARBA00025784"/>
    </source>
</evidence>
<name>A0A3B3D5Q5_ORYME</name>
<dbReference type="GeneTree" id="ENSGT00940000174529"/>
<keyword evidence="4" id="KW-0539">Nucleus</keyword>
<dbReference type="Pfam" id="PF07545">
    <property type="entry name" value="Vg_Tdu"/>
    <property type="match status" value="1"/>
</dbReference>
<evidence type="ECO:0000256" key="2">
    <source>
        <dbReference type="ARBA" id="ARBA00023015"/>
    </source>
</evidence>
<evidence type="ECO:0000313" key="7">
    <source>
        <dbReference type="Proteomes" id="UP000261560"/>
    </source>
</evidence>
<dbReference type="PaxDb" id="30732-ENSOMEP00000024799"/>
<proteinExistence type="inferred from homology"/>
<evidence type="ECO:0000313" key="6">
    <source>
        <dbReference type="Ensembl" id="ENSOMEP00000024799.1"/>
    </source>
</evidence>
<comment type="subcellular location">
    <subcellularLocation>
        <location evidence="1">Nucleus</location>
    </subcellularLocation>
</comment>
<dbReference type="Ensembl" id="ENSOMET00000008765.1">
    <property type="protein sequence ID" value="ENSOMEP00000024799.1"/>
    <property type="gene ID" value="ENSOMEG00000005655.1"/>
</dbReference>
<dbReference type="AlphaFoldDB" id="A0A3B3D5Q5"/>
<organism evidence="6 7">
    <name type="scientific">Oryzias melastigma</name>
    <name type="common">Marine medaka</name>
    <dbReference type="NCBI Taxonomy" id="30732"/>
    <lineage>
        <taxon>Eukaryota</taxon>
        <taxon>Metazoa</taxon>
        <taxon>Chordata</taxon>
        <taxon>Craniata</taxon>
        <taxon>Vertebrata</taxon>
        <taxon>Euteleostomi</taxon>
        <taxon>Actinopterygii</taxon>
        <taxon>Neopterygii</taxon>
        <taxon>Teleostei</taxon>
        <taxon>Neoteleostei</taxon>
        <taxon>Acanthomorphata</taxon>
        <taxon>Ovalentaria</taxon>
        <taxon>Atherinomorphae</taxon>
        <taxon>Beloniformes</taxon>
        <taxon>Adrianichthyidae</taxon>
        <taxon>Oryziinae</taxon>
        <taxon>Oryzias</taxon>
    </lineage>
</organism>
<sequence>MEEGADSPIAVKVEGNSRSVVLTYFQGDTSSMVDAHFDRALSKTSRGEEPAGRLRKVLKAVKSEDLTTCQDIAAPSYSEPQALSKSYLLLFFTTLQRTGFYLS</sequence>
<dbReference type="GO" id="GO:0006355">
    <property type="term" value="P:regulation of DNA-templated transcription"/>
    <property type="evidence" value="ECO:0007669"/>
    <property type="project" value="InterPro"/>
</dbReference>
<keyword evidence="2" id="KW-0805">Transcription regulation</keyword>
<dbReference type="GO" id="GO:0005634">
    <property type="term" value="C:nucleus"/>
    <property type="evidence" value="ECO:0007669"/>
    <property type="project" value="UniProtKB-SubCell"/>
</dbReference>
<keyword evidence="7" id="KW-1185">Reference proteome</keyword>
<dbReference type="PANTHER" id="PTHR15950:SF22">
    <property type="entry name" value="VESTIGIAL LIKE 2B"/>
    <property type="match status" value="1"/>
</dbReference>
<dbReference type="Proteomes" id="UP000261560">
    <property type="component" value="Unplaced"/>
</dbReference>
<evidence type="ECO:0000256" key="1">
    <source>
        <dbReference type="ARBA" id="ARBA00004123"/>
    </source>
</evidence>
<reference evidence="6" key="1">
    <citation type="submission" date="2025-08" db="UniProtKB">
        <authorList>
            <consortium name="Ensembl"/>
        </authorList>
    </citation>
    <scope>IDENTIFICATION</scope>
</reference>
<dbReference type="InterPro" id="IPR011520">
    <property type="entry name" value="Vg_fam"/>
</dbReference>
<keyword evidence="3" id="KW-0804">Transcription</keyword>
<dbReference type="PANTHER" id="PTHR15950">
    <property type="entry name" value="TRANSCRIPTION COFACTOR VESTIGIAL-LIKE PROTEIN"/>
    <property type="match status" value="1"/>
</dbReference>
<reference evidence="6" key="2">
    <citation type="submission" date="2025-09" db="UniProtKB">
        <authorList>
            <consortium name="Ensembl"/>
        </authorList>
    </citation>
    <scope>IDENTIFICATION</scope>
</reference>
<dbReference type="OMA" id="HSPTIMC"/>